<keyword evidence="1" id="KW-0805">Transcription regulation</keyword>
<dbReference type="GO" id="GO:0000976">
    <property type="term" value="F:transcription cis-regulatory region binding"/>
    <property type="evidence" value="ECO:0007669"/>
    <property type="project" value="TreeGrafter"/>
</dbReference>
<evidence type="ECO:0000256" key="3">
    <source>
        <dbReference type="ARBA" id="ARBA00023163"/>
    </source>
</evidence>
<gene>
    <name evidence="6" type="ORF">DKG75_11190</name>
</gene>
<feature type="domain" description="HTH tetR-type" evidence="5">
    <location>
        <begin position="3"/>
        <end position="62"/>
    </location>
</feature>
<name>A0A317E6A6_9PROT</name>
<dbReference type="InterPro" id="IPR009057">
    <property type="entry name" value="Homeodomain-like_sf"/>
</dbReference>
<dbReference type="InterPro" id="IPR050109">
    <property type="entry name" value="HTH-type_TetR-like_transc_reg"/>
</dbReference>
<proteinExistence type="predicted"/>
<evidence type="ECO:0000256" key="4">
    <source>
        <dbReference type="PROSITE-ProRule" id="PRU00335"/>
    </source>
</evidence>
<evidence type="ECO:0000256" key="1">
    <source>
        <dbReference type="ARBA" id="ARBA00023015"/>
    </source>
</evidence>
<evidence type="ECO:0000259" key="5">
    <source>
        <dbReference type="PROSITE" id="PS50977"/>
    </source>
</evidence>
<dbReference type="Proteomes" id="UP000246077">
    <property type="component" value="Unassembled WGS sequence"/>
</dbReference>
<accession>A0A317E6A6</accession>
<evidence type="ECO:0000313" key="7">
    <source>
        <dbReference type="Proteomes" id="UP000246077"/>
    </source>
</evidence>
<keyword evidence="3" id="KW-0804">Transcription</keyword>
<evidence type="ECO:0000256" key="2">
    <source>
        <dbReference type="ARBA" id="ARBA00023125"/>
    </source>
</evidence>
<dbReference type="SUPFAM" id="SSF46689">
    <property type="entry name" value="Homeodomain-like"/>
    <property type="match status" value="1"/>
</dbReference>
<feature type="DNA-binding region" description="H-T-H motif" evidence="4">
    <location>
        <begin position="25"/>
        <end position="44"/>
    </location>
</feature>
<dbReference type="AlphaFoldDB" id="A0A317E6A6"/>
<dbReference type="RefSeq" id="WP_109921209.1">
    <property type="nucleotide sequence ID" value="NZ_QGLF01000003.1"/>
</dbReference>
<dbReference type="InterPro" id="IPR001647">
    <property type="entry name" value="HTH_TetR"/>
</dbReference>
<dbReference type="PANTHER" id="PTHR30055:SF234">
    <property type="entry name" value="HTH-TYPE TRANSCRIPTIONAL REGULATOR BETI"/>
    <property type="match status" value="1"/>
</dbReference>
<protein>
    <recommendedName>
        <fullName evidence="5">HTH tetR-type domain-containing protein</fullName>
    </recommendedName>
</protein>
<keyword evidence="7" id="KW-1185">Reference proteome</keyword>
<dbReference type="Pfam" id="PF00440">
    <property type="entry name" value="TetR_N"/>
    <property type="match status" value="1"/>
</dbReference>
<dbReference type="PRINTS" id="PR00455">
    <property type="entry name" value="HTHTETR"/>
</dbReference>
<evidence type="ECO:0000313" key="6">
    <source>
        <dbReference type="EMBL" id="PWR20565.1"/>
    </source>
</evidence>
<dbReference type="PROSITE" id="PS50977">
    <property type="entry name" value="HTH_TETR_2"/>
    <property type="match status" value="1"/>
</dbReference>
<dbReference type="GO" id="GO:0003700">
    <property type="term" value="F:DNA-binding transcription factor activity"/>
    <property type="evidence" value="ECO:0007669"/>
    <property type="project" value="TreeGrafter"/>
</dbReference>
<dbReference type="OrthoDB" id="9795011at2"/>
<comment type="caution">
    <text evidence="6">The sequence shown here is derived from an EMBL/GenBank/DDBJ whole genome shotgun (WGS) entry which is preliminary data.</text>
</comment>
<organism evidence="6 7">
    <name type="scientific">Zavarzinia compransoris</name>
    <dbReference type="NCBI Taxonomy" id="1264899"/>
    <lineage>
        <taxon>Bacteria</taxon>
        <taxon>Pseudomonadati</taxon>
        <taxon>Pseudomonadota</taxon>
        <taxon>Alphaproteobacteria</taxon>
        <taxon>Rhodospirillales</taxon>
        <taxon>Zavarziniaceae</taxon>
        <taxon>Zavarzinia</taxon>
    </lineage>
</organism>
<dbReference type="EMBL" id="QGLF01000003">
    <property type="protein sequence ID" value="PWR20565.1"/>
    <property type="molecule type" value="Genomic_DNA"/>
</dbReference>
<dbReference type="PANTHER" id="PTHR30055">
    <property type="entry name" value="HTH-TYPE TRANSCRIPTIONAL REGULATOR RUTR"/>
    <property type="match status" value="1"/>
</dbReference>
<reference evidence="7" key="1">
    <citation type="submission" date="2018-05" db="EMBL/GenBank/DDBJ databases">
        <title>Zavarzinia sp. HR-AS.</title>
        <authorList>
            <person name="Lee Y."/>
            <person name="Jeon C.O."/>
        </authorList>
    </citation>
    <scope>NUCLEOTIDE SEQUENCE [LARGE SCALE GENOMIC DNA]</scope>
    <source>
        <strain evidence="7">DSM 1231</strain>
    </source>
</reference>
<keyword evidence="2 4" id="KW-0238">DNA-binding</keyword>
<sequence>MTLSTRDLILQHAAQCFAAAGLAATMGEIAQAAGVSRRTLYNHFPTREAVLAALVERQSLAFLAGLRAAVAMAGDFPAFLLDCCCHVIRESPRAPLALMHVGNSAGQAATLLHFRSPPIIEAWLGFFQGPYVEGLRLGQIAPDITLPDLLAWFGRVVTSYLQVPPEALPSETLLGAEEAAAVRTQIDRFFIRALRPA</sequence>
<dbReference type="Gene3D" id="1.10.357.10">
    <property type="entry name" value="Tetracycline Repressor, domain 2"/>
    <property type="match status" value="1"/>
</dbReference>